<evidence type="ECO:0000313" key="2">
    <source>
        <dbReference type="EMBL" id="MFC5529455.1"/>
    </source>
</evidence>
<dbReference type="GO" id="GO:0032259">
    <property type="term" value="P:methylation"/>
    <property type="evidence" value="ECO:0007669"/>
    <property type="project" value="UniProtKB-KW"/>
</dbReference>
<keyword evidence="2" id="KW-0808">Transferase</keyword>
<dbReference type="SUPFAM" id="SSF53335">
    <property type="entry name" value="S-adenosyl-L-methionine-dependent methyltransferases"/>
    <property type="match status" value="1"/>
</dbReference>
<evidence type="ECO:0000259" key="1">
    <source>
        <dbReference type="Pfam" id="PF13847"/>
    </source>
</evidence>
<dbReference type="EMBL" id="JBHSNC010000024">
    <property type="protein sequence ID" value="MFC5529455.1"/>
    <property type="molecule type" value="Genomic_DNA"/>
</dbReference>
<dbReference type="Gene3D" id="3.40.50.150">
    <property type="entry name" value="Vaccinia Virus protein VP39"/>
    <property type="match status" value="1"/>
</dbReference>
<proteinExistence type="predicted"/>
<evidence type="ECO:0000313" key="3">
    <source>
        <dbReference type="Proteomes" id="UP001596108"/>
    </source>
</evidence>
<protein>
    <submittedName>
        <fullName evidence="2">Class I SAM-dependent methyltransferase</fullName>
        <ecNumber evidence="2">2.1.1.-</ecNumber>
    </submittedName>
</protein>
<dbReference type="EC" id="2.1.1.-" evidence="2"/>
<keyword evidence="2" id="KW-0489">Methyltransferase</keyword>
<dbReference type="CDD" id="cd02440">
    <property type="entry name" value="AdoMet_MTases"/>
    <property type="match status" value="1"/>
</dbReference>
<organism evidence="2 3">
    <name type="scientific">Cohnella yongneupensis</name>
    <dbReference type="NCBI Taxonomy" id="425006"/>
    <lineage>
        <taxon>Bacteria</taxon>
        <taxon>Bacillati</taxon>
        <taxon>Bacillota</taxon>
        <taxon>Bacilli</taxon>
        <taxon>Bacillales</taxon>
        <taxon>Paenibacillaceae</taxon>
        <taxon>Cohnella</taxon>
    </lineage>
</organism>
<name>A0ABW0QXE8_9BACL</name>
<dbReference type="Gene3D" id="1.10.150.350">
    <property type="match status" value="1"/>
</dbReference>
<dbReference type="Pfam" id="PF13847">
    <property type="entry name" value="Methyltransf_31"/>
    <property type="match status" value="1"/>
</dbReference>
<dbReference type="GO" id="GO:0008168">
    <property type="term" value="F:methyltransferase activity"/>
    <property type="evidence" value="ECO:0007669"/>
    <property type="project" value="UniProtKB-KW"/>
</dbReference>
<accession>A0ABW0QXE8</accession>
<sequence length="292" mass="33240">MSEYEWDNRIEYLSQTRWLYYNDDYLEFLVQKVWKINRPVKIIDYGCGYGYLGLKLLPLLPKGSAYTGVDKGSALIAKAKEIFADLHYPTEFVVGDVEDIDIDRKYDIAMCHAFLLHMTNPTAVLKTMIQSVVDNGKIICFEPHWIGNMANYGFAGLDQTSVIPLGVLQKLFEKDANRNGKDGNIGISLPIMLSRLGIKNIDCRVSDRVNFLDQNMDLSSRERLYRALTEEGIGQAPGDRDETVEHLIARGLTAEEAATQYEAERYLSQAFDEHSWLTYAPNMKITFGTVQR</sequence>
<dbReference type="RefSeq" id="WP_378111328.1">
    <property type="nucleotide sequence ID" value="NZ_JBHSNC010000024.1"/>
</dbReference>
<feature type="domain" description="Methyltransferase" evidence="1">
    <location>
        <begin position="40"/>
        <end position="140"/>
    </location>
</feature>
<reference evidence="3" key="1">
    <citation type="journal article" date="2019" name="Int. J. Syst. Evol. Microbiol.">
        <title>The Global Catalogue of Microorganisms (GCM) 10K type strain sequencing project: providing services to taxonomists for standard genome sequencing and annotation.</title>
        <authorList>
            <consortium name="The Broad Institute Genomics Platform"/>
            <consortium name="The Broad Institute Genome Sequencing Center for Infectious Disease"/>
            <person name="Wu L."/>
            <person name="Ma J."/>
        </authorList>
    </citation>
    <scope>NUCLEOTIDE SEQUENCE [LARGE SCALE GENOMIC DNA]</scope>
    <source>
        <strain evidence="3">CGMCC 1.18578</strain>
    </source>
</reference>
<comment type="caution">
    <text evidence="2">The sequence shown here is derived from an EMBL/GenBank/DDBJ whole genome shotgun (WGS) entry which is preliminary data.</text>
</comment>
<dbReference type="PANTHER" id="PTHR43861">
    <property type="entry name" value="TRANS-ACONITATE 2-METHYLTRANSFERASE-RELATED"/>
    <property type="match status" value="1"/>
</dbReference>
<dbReference type="InterPro" id="IPR029063">
    <property type="entry name" value="SAM-dependent_MTases_sf"/>
</dbReference>
<keyword evidence="3" id="KW-1185">Reference proteome</keyword>
<gene>
    <name evidence="2" type="ORF">ACFPQ4_08340</name>
</gene>
<dbReference type="InterPro" id="IPR025714">
    <property type="entry name" value="Methyltranfer_dom"/>
</dbReference>
<dbReference type="Proteomes" id="UP001596108">
    <property type="component" value="Unassembled WGS sequence"/>
</dbReference>